<dbReference type="EMBL" id="CP035806">
    <property type="protein sequence ID" value="QBE47840.1"/>
    <property type="molecule type" value="Genomic_DNA"/>
</dbReference>
<comment type="catalytic activity">
    <reaction evidence="1">
        <text>5-oxo-L-proline + ATP + 2 H2O = L-glutamate + ADP + phosphate + H(+)</text>
        <dbReference type="Rhea" id="RHEA:10348"/>
        <dbReference type="ChEBI" id="CHEBI:15377"/>
        <dbReference type="ChEBI" id="CHEBI:15378"/>
        <dbReference type="ChEBI" id="CHEBI:29985"/>
        <dbReference type="ChEBI" id="CHEBI:30616"/>
        <dbReference type="ChEBI" id="CHEBI:43474"/>
        <dbReference type="ChEBI" id="CHEBI:58402"/>
        <dbReference type="ChEBI" id="CHEBI:456216"/>
        <dbReference type="EC" id="3.5.2.9"/>
    </reaction>
</comment>
<dbReference type="NCBIfam" id="NF003814">
    <property type="entry name" value="PRK05406.1-3"/>
    <property type="match status" value="1"/>
</dbReference>
<dbReference type="RefSeq" id="WP_130108991.1">
    <property type="nucleotide sequence ID" value="NZ_CP035806.1"/>
</dbReference>
<dbReference type="Gene3D" id="3.20.20.370">
    <property type="entry name" value="Glycoside hydrolase/deacetylase"/>
    <property type="match status" value="1"/>
</dbReference>
<dbReference type="PANTHER" id="PTHR30292:SF0">
    <property type="entry name" value="5-OXOPROLINASE SUBUNIT A"/>
    <property type="match status" value="1"/>
</dbReference>
<dbReference type="Proteomes" id="UP000289260">
    <property type="component" value="Chromosome"/>
</dbReference>
<dbReference type="EC" id="3.5.2.9" evidence="1"/>
<keyword evidence="1" id="KW-0547">Nucleotide-binding</keyword>
<dbReference type="InterPro" id="IPR005501">
    <property type="entry name" value="LamB/YcsF/PxpA-like"/>
</dbReference>
<dbReference type="GO" id="GO:0017168">
    <property type="term" value="F:5-oxoprolinase (ATP-hydrolyzing) activity"/>
    <property type="evidence" value="ECO:0007669"/>
    <property type="project" value="UniProtKB-UniRule"/>
</dbReference>
<dbReference type="CDD" id="cd10787">
    <property type="entry name" value="LamB_YcsF_like"/>
    <property type="match status" value="1"/>
</dbReference>
<dbReference type="OrthoDB" id="9773478at2"/>
<name>A0A4P6KCU4_9MICO</name>
<keyword evidence="3" id="KW-1185">Reference proteome</keyword>
<dbReference type="NCBIfam" id="NF003816">
    <property type="entry name" value="PRK05406.1-5"/>
    <property type="match status" value="1"/>
</dbReference>
<organism evidence="2 3">
    <name type="scientific">Leucobacter triazinivorans</name>
    <dbReference type="NCBI Taxonomy" id="1784719"/>
    <lineage>
        <taxon>Bacteria</taxon>
        <taxon>Bacillati</taxon>
        <taxon>Actinomycetota</taxon>
        <taxon>Actinomycetes</taxon>
        <taxon>Micrococcales</taxon>
        <taxon>Microbacteriaceae</taxon>
        <taxon>Leucobacter</taxon>
    </lineage>
</organism>
<evidence type="ECO:0000313" key="2">
    <source>
        <dbReference type="EMBL" id="QBE47840.1"/>
    </source>
</evidence>
<comment type="subunit">
    <text evidence="1">Forms a complex composed of PxpA, PxpB and PxpC.</text>
</comment>
<dbReference type="KEGG" id="ltr:EVS81_02510"/>
<dbReference type="SUPFAM" id="SSF88713">
    <property type="entry name" value="Glycoside hydrolase/deacetylase"/>
    <property type="match status" value="1"/>
</dbReference>
<dbReference type="GO" id="GO:0005524">
    <property type="term" value="F:ATP binding"/>
    <property type="evidence" value="ECO:0007669"/>
    <property type="project" value="UniProtKB-UniRule"/>
</dbReference>
<dbReference type="Pfam" id="PF03746">
    <property type="entry name" value="LamB_YcsF"/>
    <property type="match status" value="1"/>
</dbReference>
<evidence type="ECO:0000313" key="3">
    <source>
        <dbReference type="Proteomes" id="UP000289260"/>
    </source>
</evidence>
<gene>
    <name evidence="1" type="primary">pxpA</name>
    <name evidence="2" type="ORF">EVS81_02510</name>
</gene>
<evidence type="ECO:0000256" key="1">
    <source>
        <dbReference type="HAMAP-Rule" id="MF_00691"/>
    </source>
</evidence>
<keyword evidence="1" id="KW-0378">Hydrolase</keyword>
<protein>
    <recommendedName>
        <fullName evidence="1">5-oxoprolinase subunit A</fullName>
        <shortName evidence="1">5-OPase subunit A</shortName>
        <ecNumber evidence="1">3.5.2.9</ecNumber>
    </recommendedName>
    <alternativeName>
        <fullName evidence="1">5-oxoprolinase (ATP-hydrolyzing) subunit A</fullName>
    </alternativeName>
</protein>
<accession>A0A4P6KCU4</accession>
<reference evidence="2 3" key="1">
    <citation type="submission" date="2019-02" db="EMBL/GenBank/DDBJ databases">
        <authorList>
            <person name="Sun L."/>
            <person name="Pan D."/>
            <person name="Wu X."/>
        </authorList>
    </citation>
    <scope>NUCLEOTIDE SEQUENCE [LARGE SCALE GENOMIC DNA]</scope>
    <source>
        <strain evidence="2 3">JW-1</strain>
    </source>
</reference>
<dbReference type="PANTHER" id="PTHR30292">
    <property type="entry name" value="UNCHARACTERIZED PROTEIN YBGL-RELATED"/>
    <property type="match status" value="1"/>
</dbReference>
<sequence length="251" mass="26387">MSAIDLNSDLGESFGGYRVGDDAAVLASVSSANVACGFHAGDPLGIRATCRAAVAAGVAIGAHPGYRDLAGFGRRFIDVDPHELTDEVIYQIGALQALARSVGGEVRYVKPHGGLYNAIAVHEGQALAVVRAIREVDERLPLMVLPGSVVERVARDAGLRVVAEAFADRGYLPDGTLVKRGTPGALLDGDAAIAQALRFARGESATAVDGSLLRLTAESICLHGDNREAVRLARRIRGELEHQGVEIRSFV</sequence>
<comment type="similarity">
    <text evidence="1">Belongs to the LamB/PxpA family.</text>
</comment>
<dbReference type="HAMAP" id="MF_00691">
    <property type="entry name" value="PxpA"/>
    <property type="match status" value="1"/>
</dbReference>
<dbReference type="InterPro" id="IPR011330">
    <property type="entry name" value="Glyco_hydro/deAcase_b/a-brl"/>
</dbReference>
<proteinExistence type="inferred from homology"/>
<keyword evidence="1" id="KW-0067">ATP-binding</keyword>
<comment type="function">
    <text evidence="1">Catalyzes the cleavage of 5-oxoproline to form L-glutamate coupled to the hydrolysis of ATP to ADP and inorganic phosphate.</text>
</comment>
<dbReference type="AlphaFoldDB" id="A0A4P6KCU4"/>
<dbReference type="GO" id="GO:0005975">
    <property type="term" value="P:carbohydrate metabolic process"/>
    <property type="evidence" value="ECO:0007669"/>
    <property type="project" value="InterPro"/>
</dbReference>